<dbReference type="Pfam" id="PF00072">
    <property type="entry name" value="Response_reg"/>
    <property type="match status" value="1"/>
</dbReference>
<comment type="domain">
    <text evidence="5">Contains a C-terminal catalytic domain, and an N-terminal region which modulates catalytic activity.</text>
</comment>
<evidence type="ECO:0000256" key="1">
    <source>
        <dbReference type="ARBA" id="ARBA00022490"/>
    </source>
</evidence>
<evidence type="ECO:0000256" key="4">
    <source>
        <dbReference type="ARBA" id="ARBA00048267"/>
    </source>
</evidence>
<dbReference type="Pfam" id="PF01339">
    <property type="entry name" value="CheB_methylest"/>
    <property type="match status" value="1"/>
</dbReference>
<dbReference type="PROSITE" id="PS50122">
    <property type="entry name" value="CHEB"/>
    <property type="match status" value="1"/>
</dbReference>
<protein>
    <recommendedName>
        <fullName evidence="5">Protein-glutamate methylesterase/protein-glutamine glutaminase</fullName>
        <ecNumber evidence="5">3.1.1.61</ecNumber>
        <ecNumber evidence="5">3.5.1.44</ecNumber>
    </recommendedName>
</protein>
<dbReference type="PIRSF" id="PIRSF000876">
    <property type="entry name" value="RR_chemtxs_CheB"/>
    <property type="match status" value="1"/>
</dbReference>
<dbReference type="PANTHER" id="PTHR42872">
    <property type="entry name" value="PROTEIN-GLUTAMATE METHYLESTERASE/PROTEIN-GLUTAMINE GLUTAMINASE"/>
    <property type="match status" value="1"/>
</dbReference>
<dbReference type="GO" id="GO:0050568">
    <property type="term" value="F:protein-glutamine glutaminase activity"/>
    <property type="evidence" value="ECO:0007669"/>
    <property type="project" value="UniProtKB-UniRule"/>
</dbReference>
<comment type="catalytic activity">
    <reaction evidence="4 5">
        <text>[protein]-L-glutamate 5-O-methyl ester + H2O = L-glutamyl-[protein] + methanol + H(+)</text>
        <dbReference type="Rhea" id="RHEA:23236"/>
        <dbReference type="Rhea" id="RHEA-COMP:10208"/>
        <dbReference type="Rhea" id="RHEA-COMP:10311"/>
        <dbReference type="ChEBI" id="CHEBI:15377"/>
        <dbReference type="ChEBI" id="CHEBI:15378"/>
        <dbReference type="ChEBI" id="CHEBI:17790"/>
        <dbReference type="ChEBI" id="CHEBI:29973"/>
        <dbReference type="ChEBI" id="CHEBI:82795"/>
        <dbReference type="EC" id="3.1.1.61"/>
    </reaction>
</comment>
<keyword evidence="1 5" id="KW-0963">Cytoplasm</keyword>
<gene>
    <name evidence="5" type="primary">cheB</name>
    <name evidence="10" type="ORF">OMM_00200</name>
</gene>
<sequence length="349" mass="38077">MSVTLNSNLISRKIHMTRLLIVDDCPIFRHMIRSFAEMNGDIKVIGEAVNGLDAIDMVYQLSPDILTMDINMPIMGGLDAIEHIMSSKPLPILVITSRDDAETAYQAIAKGALEVLPKANISSDNYHSFSDKVKLLSKVAVISHIRSKKKKKLLNLQLAQSKTDTQIIGIASSTGGPSALAHILSELPKHFPVPIVVAQHLSDGFLPGLISWLDRVTQLTVKCGENGETLLPGFVYIAPPEKHMIINSSRQIAYLRRDTSDIYHPSCNQLLKSIGEVYHSQSIGMILTGMGNDGLLGARTIKDQGGFIIAQDEASSAIFGMPQVVINAGYADKILSLNDMIAYLVNIFC</sequence>
<dbReference type="InterPro" id="IPR001789">
    <property type="entry name" value="Sig_transdc_resp-reg_receiver"/>
</dbReference>
<dbReference type="GO" id="GO:0006935">
    <property type="term" value="P:chemotaxis"/>
    <property type="evidence" value="ECO:0007669"/>
    <property type="project" value="UniProtKB-UniRule"/>
</dbReference>
<evidence type="ECO:0000256" key="7">
    <source>
        <dbReference type="PROSITE-ProRule" id="PRU00169"/>
    </source>
</evidence>
<dbReference type="CDD" id="cd16432">
    <property type="entry name" value="CheB_Rec"/>
    <property type="match status" value="1"/>
</dbReference>
<organism evidence="10 11">
    <name type="scientific">Candidatus Magnetoglobus multicellularis str. Araruama</name>
    <dbReference type="NCBI Taxonomy" id="890399"/>
    <lineage>
        <taxon>Bacteria</taxon>
        <taxon>Pseudomonadati</taxon>
        <taxon>Thermodesulfobacteriota</taxon>
        <taxon>Desulfobacteria</taxon>
        <taxon>Desulfobacterales</taxon>
        <taxon>Desulfobacteraceae</taxon>
        <taxon>Candidatus Magnetoglobus</taxon>
    </lineage>
</organism>
<dbReference type="Gene3D" id="3.40.50.2300">
    <property type="match status" value="1"/>
</dbReference>
<evidence type="ECO:0000313" key="10">
    <source>
        <dbReference type="EMBL" id="ETR74428.1"/>
    </source>
</evidence>
<feature type="modified residue" description="4-aspartylphosphate" evidence="5 7">
    <location>
        <position position="69"/>
    </location>
</feature>
<accession>A0A1V1PI33</accession>
<dbReference type="PROSITE" id="PS50110">
    <property type="entry name" value="RESPONSE_REGULATORY"/>
    <property type="match status" value="1"/>
</dbReference>
<comment type="PTM">
    <text evidence="5">Phosphorylated by CheA. Phosphorylation of the N-terminal regulatory domain activates the methylesterase activity.</text>
</comment>
<dbReference type="SUPFAM" id="SSF52738">
    <property type="entry name" value="Methylesterase CheB, C-terminal domain"/>
    <property type="match status" value="1"/>
</dbReference>
<dbReference type="EC" id="3.1.1.61" evidence="5"/>
<dbReference type="EC" id="3.5.1.44" evidence="5"/>
<dbReference type="GO" id="GO:0000156">
    <property type="term" value="F:phosphorelay response regulator activity"/>
    <property type="evidence" value="ECO:0007669"/>
    <property type="project" value="InterPro"/>
</dbReference>
<evidence type="ECO:0000313" key="11">
    <source>
        <dbReference type="Proteomes" id="UP000189670"/>
    </source>
</evidence>
<dbReference type="GO" id="GO:0005737">
    <property type="term" value="C:cytoplasm"/>
    <property type="evidence" value="ECO:0007669"/>
    <property type="project" value="UniProtKB-SubCell"/>
</dbReference>
<dbReference type="AlphaFoldDB" id="A0A1V1PI33"/>
<dbReference type="Gene3D" id="3.40.50.180">
    <property type="entry name" value="Methylesterase CheB, C-terminal domain"/>
    <property type="match status" value="1"/>
</dbReference>
<dbReference type="PANTHER" id="PTHR42872:SF6">
    <property type="entry name" value="PROTEIN-GLUTAMATE METHYLESTERASE_PROTEIN-GLUTAMINE GLUTAMINASE"/>
    <property type="match status" value="1"/>
</dbReference>
<keyword evidence="2 5" id="KW-0145">Chemotaxis</keyword>
<dbReference type="NCBIfam" id="NF001965">
    <property type="entry name" value="PRK00742.1"/>
    <property type="match status" value="1"/>
</dbReference>
<comment type="caution">
    <text evidence="10">The sequence shown here is derived from an EMBL/GenBank/DDBJ whole genome shotgun (WGS) entry which is preliminary data.</text>
</comment>
<feature type="domain" description="Response regulatory" evidence="8">
    <location>
        <begin position="18"/>
        <end position="133"/>
    </location>
</feature>
<dbReference type="HAMAP" id="MF_00099">
    <property type="entry name" value="CheB_chemtxs"/>
    <property type="match status" value="1"/>
</dbReference>
<comment type="similarity">
    <text evidence="5">Belongs to the CheB family.</text>
</comment>
<feature type="active site" evidence="5 6">
    <location>
        <position position="173"/>
    </location>
</feature>
<dbReference type="InterPro" id="IPR011006">
    <property type="entry name" value="CheY-like_superfamily"/>
</dbReference>
<dbReference type="SMART" id="SM00448">
    <property type="entry name" value="REC"/>
    <property type="match status" value="1"/>
</dbReference>
<evidence type="ECO:0000256" key="6">
    <source>
        <dbReference type="PROSITE-ProRule" id="PRU00050"/>
    </source>
</evidence>
<name>A0A1V1PI33_9BACT</name>
<feature type="active site" evidence="5 6">
    <location>
        <position position="200"/>
    </location>
</feature>
<comment type="catalytic activity">
    <reaction evidence="5">
        <text>L-glutaminyl-[protein] + H2O = L-glutamyl-[protein] + NH4(+)</text>
        <dbReference type="Rhea" id="RHEA:16441"/>
        <dbReference type="Rhea" id="RHEA-COMP:10207"/>
        <dbReference type="Rhea" id="RHEA-COMP:10208"/>
        <dbReference type="ChEBI" id="CHEBI:15377"/>
        <dbReference type="ChEBI" id="CHEBI:28938"/>
        <dbReference type="ChEBI" id="CHEBI:29973"/>
        <dbReference type="ChEBI" id="CHEBI:30011"/>
        <dbReference type="EC" id="3.5.1.44"/>
    </reaction>
</comment>
<dbReference type="Proteomes" id="UP000189670">
    <property type="component" value="Unassembled WGS sequence"/>
</dbReference>
<evidence type="ECO:0000256" key="3">
    <source>
        <dbReference type="ARBA" id="ARBA00022801"/>
    </source>
</evidence>
<feature type="active site" evidence="5 6">
    <location>
        <position position="293"/>
    </location>
</feature>
<keyword evidence="3 5" id="KW-0378">Hydrolase</keyword>
<reference evidence="11" key="1">
    <citation type="submission" date="2012-11" db="EMBL/GenBank/DDBJ databases">
        <authorList>
            <person name="Lucero-Rivera Y.E."/>
            <person name="Tovar-Ramirez D."/>
        </authorList>
    </citation>
    <scope>NUCLEOTIDE SEQUENCE [LARGE SCALE GENOMIC DNA]</scope>
    <source>
        <strain evidence="11">Araruama</strain>
    </source>
</reference>
<feature type="domain" description="CheB-type methylesterase" evidence="9">
    <location>
        <begin position="161"/>
        <end position="349"/>
    </location>
</feature>
<dbReference type="InterPro" id="IPR000673">
    <property type="entry name" value="Sig_transdc_resp-reg_Me-estase"/>
</dbReference>
<evidence type="ECO:0000259" key="8">
    <source>
        <dbReference type="PROSITE" id="PS50110"/>
    </source>
</evidence>
<dbReference type="CDD" id="cd17541">
    <property type="entry name" value="REC_CheB-like"/>
    <property type="match status" value="1"/>
</dbReference>
<evidence type="ECO:0000256" key="5">
    <source>
        <dbReference type="HAMAP-Rule" id="MF_00099"/>
    </source>
</evidence>
<evidence type="ECO:0000259" key="9">
    <source>
        <dbReference type="PROSITE" id="PS50122"/>
    </source>
</evidence>
<dbReference type="EMBL" id="ATBP01000007">
    <property type="protein sequence ID" value="ETR74428.1"/>
    <property type="molecule type" value="Genomic_DNA"/>
</dbReference>
<evidence type="ECO:0000256" key="2">
    <source>
        <dbReference type="ARBA" id="ARBA00022500"/>
    </source>
</evidence>
<proteinExistence type="inferred from homology"/>
<keyword evidence="5 7" id="KW-0597">Phosphoprotein</keyword>
<dbReference type="GO" id="GO:0008984">
    <property type="term" value="F:protein-glutamate methylesterase activity"/>
    <property type="evidence" value="ECO:0007669"/>
    <property type="project" value="UniProtKB-UniRule"/>
</dbReference>
<comment type="function">
    <text evidence="5">Involved in chemotaxis. Part of a chemotaxis signal transduction system that modulates chemotaxis in response to various stimuli. Catalyzes the demethylation of specific methylglutamate residues introduced into the chemoreceptors (methyl-accepting chemotaxis proteins or MCP) by CheR. Also mediates the irreversible deamidation of specific glutamine residues to glutamic acid.</text>
</comment>
<dbReference type="SUPFAM" id="SSF52172">
    <property type="entry name" value="CheY-like"/>
    <property type="match status" value="1"/>
</dbReference>
<dbReference type="InterPro" id="IPR035909">
    <property type="entry name" value="CheB_C"/>
</dbReference>
<comment type="subcellular location">
    <subcellularLocation>
        <location evidence="5">Cytoplasm</location>
    </subcellularLocation>
</comment>
<dbReference type="InterPro" id="IPR008248">
    <property type="entry name" value="CheB-like"/>
</dbReference>